<dbReference type="InterPro" id="IPR015864">
    <property type="entry name" value="FAD_synthase"/>
</dbReference>
<dbReference type="NCBIfam" id="NF004162">
    <property type="entry name" value="PRK05627.1-5"/>
    <property type="match status" value="1"/>
</dbReference>
<keyword evidence="9 15" id="KW-0418">Kinase</keyword>
<evidence type="ECO:0000256" key="3">
    <source>
        <dbReference type="ARBA" id="ARBA00005201"/>
    </source>
</evidence>
<keyword evidence="6 15" id="KW-0808">Transferase</keyword>
<dbReference type="Gene3D" id="3.40.50.620">
    <property type="entry name" value="HUPs"/>
    <property type="match status" value="1"/>
</dbReference>
<comment type="pathway">
    <text evidence="2 15">Cofactor biosynthesis; FAD biosynthesis; FAD from FMN: step 1/1.</text>
</comment>
<dbReference type="Gene3D" id="2.40.30.30">
    <property type="entry name" value="Riboflavin kinase-like"/>
    <property type="match status" value="1"/>
</dbReference>
<comment type="catalytic activity">
    <reaction evidence="13 15">
        <text>riboflavin + ATP = FMN + ADP + H(+)</text>
        <dbReference type="Rhea" id="RHEA:14357"/>
        <dbReference type="ChEBI" id="CHEBI:15378"/>
        <dbReference type="ChEBI" id="CHEBI:30616"/>
        <dbReference type="ChEBI" id="CHEBI:57986"/>
        <dbReference type="ChEBI" id="CHEBI:58210"/>
        <dbReference type="ChEBI" id="CHEBI:456216"/>
        <dbReference type="EC" id="2.7.1.26"/>
    </reaction>
</comment>
<evidence type="ECO:0000256" key="5">
    <source>
        <dbReference type="ARBA" id="ARBA00022643"/>
    </source>
</evidence>
<keyword evidence="8 15" id="KW-0547">Nucleotide-binding</keyword>
<dbReference type="InterPro" id="IPR002606">
    <property type="entry name" value="Riboflavin_kinase_bac"/>
</dbReference>
<evidence type="ECO:0000256" key="10">
    <source>
        <dbReference type="ARBA" id="ARBA00022827"/>
    </source>
</evidence>
<dbReference type="InterPro" id="IPR023465">
    <property type="entry name" value="Riboflavin_kinase_dom_sf"/>
</dbReference>
<dbReference type="SUPFAM" id="SSF52374">
    <property type="entry name" value="Nucleotidylyl transferase"/>
    <property type="match status" value="1"/>
</dbReference>
<comment type="catalytic activity">
    <reaction evidence="14 15">
        <text>FMN + ATP + H(+) = FAD + diphosphate</text>
        <dbReference type="Rhea" id="RHEA:17237"/>
        <dbReference type="ChEBI" id="CHEBI:15378"/>
        <dbReference type="ChEBI" id="CHEBI:30616"/>
        <dbReference type="ChEBI" id="CHEBI:33019"/>
        <dbReference type="ChEBI" id="CHEBI:57692"/>
        <dbReference type="ChEBI" id="CHEBI:58210"/>
        <dbReference type="EC" id="2.7.7.2"/>
    </reaction>
</comment>
<feature type="domain" description="Riboflavin kinase" evidence="16">
    <location>
        <begin position="171"/>
        <end position="297"/>
    </location>
</feature>
<evidence type="ECO:0000256" key="15">
    <source>
        <dbReference type="PIRNR" id="PIRNR004491"/>
    </source>
</evidence>
<evidence type="ECO:0000256" key="8">
    <source>
        <dbReference type="ARBA" id="ARBA00022741"/>
    </source>
</evidence>
<comment type="caution">
    <text evidence="17">The sequence shown here is derived from an EMBL/GenBank/DDBJ whole genome shotgun (WGS) entry which is preliminary data.</text>
</comment>
<evidence type="ECO:0000256" key="11">
    <source>
        <dbReference type="ARBA" id="ARBA00022840"/>
    </source>
</evidence>
<dbReference type="GO" id="GO:0009398">
    <property type="term" value="P:FMN biosynthetic process"/>
    <property type="evidence" value="ECO:0007669"/>
    <property type="project" value="UniProtKB-UniRule"/>
</dbReference>
<evidence type="ECO:0000256" key="1">
    <source>
        <dbReference type="ARBA" id="ARBA00002121"/>
    </source>
</evidence>
<dbReference type="AlphaFoldDB" id="A0A3R6IQ13"/>
<dbReference type="InterPro" id="IPR023468">
    <property type="entry name" value="Riboflavin_kinase"/>
</dbReference>
<dbReference type="GO" id="GO:0006747">
    <property type="term" value="P:FAD biosynthetic process"/>
    <property type="evidence" value="ECO:0007669"/>
    <property type="project" value="UniProtKB-UniRule"/>
</dbReference>
<accession>A0A3R6IQ13</accession>
<dbReference type="PIRSF" id="PIRSF004491">
    <property type="entry name" value="FAD_Synth"/>
    <property type="match status" value="1"/>
</dbReference>
<keyword evidence="18" id="KW-1185">Reference proteome</keyword>
<keyword evidence="11 15" id="KW-0067">ATP-binding</keyword>
<dbReference type="PANTHER" id="PTHR22749">
    <property type="entry name" value="RIBOFLAVIN KINASE/FMN ADENYLYLTRANSFERASE"/>
    <property type="match status" value="1"/>
</dbReference>
<evidence type="ECO:0000256" key="7">
    <source>
        <dbReference type="ARBA" id="ARBA00022695"/>
    </source>
</evidence>
<keyword evidence="4 15" id="KW-0285">Flavoprotein</keyword>
<keyword evidence="12" id="KW-0511">Multifunctional enzyme</keyword>
<dbReference type="EMBL" id="QRNO01000086">
    <property type="protein sequence ID" value="RHK47632.1"/>
    <property type="molecule type" value="Genomic_DNA"/>
</dbReference>
<comment type="similarity">
    <text evidence="15">Belongs to the ribF family.</text>
</comment>
<comment type="pathway">
    <text evidence="3 15">Cofactor biosynthesis; FMN biosynthesis; FMN from riboflavin (ATP route): step 1/1.</text>
</comment>
<dbReference type="GO" id="GO:0003919">
    <property type="term" value="F:FMN adenylyltransferase activity"/>
    <property type="evidence" value="ECO:0007669"/>
    <property type="project" value="UniProtKB-UniRule"/>
</dbReference>
<keyword evidence="5 15" id="KW-0288">FMN</keyword>
<dbReference type="NCBIfam" id="TIGR00083">
    <property type="entry name" value="ribF"/>
    <property type="match status" value="1"/>
</dbReference>
<evidence type="ECO:0000256" key="13">
    <source>
        <dbReference type="ARBA" id="ARBA00047880"/>
    </source>
</evidence>
<evidence type="ECO:0000313" key="18">
    <source>
        <dbReference type="Proteomes" id="UP000286598"/>
    </source>
</evidence>
<dbReference type="GO" id="GO:0008531">
    <property type="term" value="F:riboflavin kinase activity"/>
    <property type="evidence" value="ECO:0007669"/>
    <property type="project" value="UniProtKB-UniRule"/>
</dbReference>
<name>A0A3R6IQ13_9BACT</name>
<dbReference type="PANTHER" id="PTHR22749:SF6">
    <property type="entry name" value="RIBOFLAVIN KINASE"/>
    <property type="match status" value="1"/>
</dbReference>
<keyword evidence="10 15" id="KW-0274">FAD</keyword>
<dbReference type="Pfam" id="PF06574">
    <property type="entry name" value="FAD_syn"/>
    <property type="match status" value="1"/>
</dbReference>
<evidence type="ECO:0000256" key="9">
    <source>
        <dbReference type="ARBA" id="ARBA00022777"/>
    </source>
</evidence>
<organism evidence="17 18">
    <name type="scientific">Leyella stercorea</name>
    <dbReference type="NCBI Taxonomy" id="363265"/>
    <lineage>
        <taxon>Bacteria</taxon>
        <taxon>Pseudomonadati</taxon>
        <taxon>Bacteroidota</taxon>
        <taxon>Bacteroidia</taxon>
        <taxon>Bacteroidales</taxon>
        <taxon>Prevotellaceae</taxon>
        <taxon>Leyella</taxon>
    </lineage>
</organism>
<dbReference type="UniPathway" id="UPA00276">
    <property type="reaction ID" value="UER00406"/>
</dbReference>
<dbReference type="OrthoDB" id="9803667at2"/>
<evidence type="ECO:0000256" key="14">
    <source>
        <dbReference type="ARBA" id="ARBA00049494"/>
    </source>
</evidence>
<evidence type="ECO:0000256" key="4">
    <source>
        <dbReference type="ARBA" id="ARBA00022630"/>
    </source>
</evidence>
<dbReference type="InterPro" id="IPR014729">
    <property type="entry name" value="Rossmann-like_a/b/a_fold"/>
</dbReference>
<dbReference type="EC" id="2.7.7.2" evidence="15"/>
<comment type="function">
    <text evidence="1">Catalyzes the phosphorylation of riboflavin to FMN followed by the adenylation of FMN to FAD.</text>
</comment>
<dbReference type="FunFam" id="3.40.50.620:FF:000021">
    <property type="entry name" value="Riboflavin biosynthesis protein"/>
    <property type="match status" value="1"/>
</dbReference>
<protein>
    <recommendedName>
        <fullName evidence="15">Riboflavin biosynthesis protein</fullName>
    </recommendedName>
    <domain>
        <recommendedName>
            <fullName evidence="15">Riboflavin kinase</fullName>
            <ecNumber evidence="15">2.7.1.26</ecNumber>
        </recommendedName>
        <alternativeName>
            <fullName evidence="15">Flavokinase</fullName>
        </alternativeName>
    </domain>
    <domain>
        <recommendedName>
            <fullName evidence="15">FMN adenylyltransferase</fullName>
            <ecNumber evidence="15">2.7.7.2</ecNumber>
        </recommendedName>
        <alternativeName>
            <fullName evidence="15">FAD pyrophosphorylase</fullName>
        </alternativeName>
        <alternativeName>
            <fullName evidence="15">FAD synthase</fullName>
        </alternativeName>
    </domain>
</protein>
<evidence type="ECO:0000259" key="16">
    <source>
        <dbReference type="SMART" id="SM00904"/>
    </source>
</evidence>
<dbReference type="Pfam" id="PF01687">
    <property type="entry name" value="Flavokinase"/>
    <property type="match status" value="1"/>
</dbReference>
<dbReference type="Proteomes" id="UP000286598">
    <property type="component" value="Unassembled WGS sequence"/>
</dbReference>
<dbReference type="CDD" id="cd02064">
    <property type="entry name" value="FAD_synthetase_N"/>
    <property type="match status" value="1"/>
</dbReference>
<evidence type="ECO:0000256" key="6">
    <source>
        <dbReference type="ARBA" id="ARBA00022679"/>
    </source>
</evidence>
<proteinExistence type="inferred from homology"/>
<sequence length="297" mass="33568">MRNEYCATIGFFDGVHRGHQFMIDSLTTMAHAQGRQSLVITFDRHPRQVVHADYVPQLITTTDEKLQLLHATAADRIEVLHFDAQMAQLSAYEFMRQVLHEKYGVAMLLTGYDNRFGHNRAEGFADYVRYGEEMGMKVLQNTPIDIDGLRVSSSLIRRLIVEGNITEASNCMGHPYSITGSVAHGFQEGRRIGFPTANIVPESAEKLVPGNGVYATRVSVEDGEWMPAMLNIGTNPTFQRQQTTIEAHIIGFEGDIYGQKVRVEFGRKLRDEQRFESVEALQKQLETDKKEVLMVLC</sequence>
<evidence type="ECO:0000256" key="12">
    <source>
        <dbReference type="ARBA" id="ARBA00023268"/>
    </source>
</evidence>
<keyword evidence="7 15" id="KW-0548">Nucleotidyltransferase</keyword>
<evidence type="ECO:0000256" key="2">
    <source>
        <dbReference type="ARBA" id="ARBA00004726"/>
    </source>
</evidence>
<dbReference type="UniPathway" id="UPA00277">
    <property type="reaction ID" value="UER00407"/>
</dbReference>
<dbReference type="SMART" id="SM00904">
    <property type="entry name" value="Flavokinase"/>
    <property type="match status" value="1"/>
</dbReference>
<dbReference type="FunFam" id="2.40.30.30:FF:000003">
    <property type="entry name" value="Riboflavin biosynthesis protein"/>
    <property type="match status" value="1"/>
</dbReference>
<gene>
    <name evidence="17" type="ORF">DW060_11980</name>
</gene>
<dbReference type="EC" id="2.7.1.26" evidence="15"/>
<reference evidence="17 18" key="1">
    <citation type="submission" date="2018-08" db="EMBL/GenBank/DDBJ databases">
        <title>A genome reference for cultivated species of the human gut microbiota.</title>
        <authorList>
            <person name="Zou Y."/>
            <person name="Xue W."/>
            <person name="Luo G."/>
        </authorList>
    </citation>
    <scope>NUCLEOTIDE SEQUENCE [LARGE SCALE GENOMIC DNA]</scope>
    <source>
        <strain evidence="17 18">AF42-9</strain>
    </source>
</reference>
<dbReference type="GO" id="GO:0005524">
    <property type="term" value="F:ATP binding"/>
    <property type="evidence" value="ECO:0007669"/>
    <property type="project" value="UniProtKB-UniRule"/>
</dbReference>
<dbReference type="InterPro" id="IPR015865">
    <property type="entry name" value="Riboflavin_kinase_bac/euk"/>
</dbReference>
<dbReference type="SUPFAM" id="SSF82114">
    <property type="entry name" value="Riboflavin kinase-like"/>
    <property type="match status" value="1"/>
</dbReference>
<evidence type="ECO:0000313" key="17">
    <source>
        <dbReference type="EMBL" id="RHK47632.1"/>
    </source>
</evidence>
<dbReference type="GO" id="GO:0009231">
    <property type="term" value="P:riboflavin biosynthetic process"/>
    <property type="evidence" value="ECO:0007669"/>
    <property type="project" value="InterPro"/>
</dbReference>